<evidence type="ECO:0000256" key="1">
    <source>
        <dbReference type="SAM" id="SignalP"/>
    </source>
</evidence>
<reference evidence="2 3" key="1">
    <citation type="submission" date="2020-08" db="EMBL/GenBank/DDBJ databases">
        <title>Genomic Encyclopedia of Type Strains, Phase IV (KMG-V): Genome sequencing to study the core and pangenomes of soil and plant-associated prokaryotes.</title>
        <authorList>
            <person name="Whitman W."/>
        </authorList>
    </citation>
    <scope>NUCLEOTIDE SEQUENCE [LARGE SCALE GENOMIC DNA]</scope>
    <source>
        <strain evidence="2 3">X5P3</strain>
    </source>
</reference>
<dbReference type="Proteomes" id="UP000584867">
    <property type="component" value="Unassembled WGS sequence"/>
</dbReference>
<organism evidence="2 3">
    <name type="scientific">Granulicella mallensis</name>
    <dbReference type="NCBI Taxonomy" id="940614"/>
    <lineage>
        <taxon>Bacteria</taxon>
        <taxon>Pseudomonadati</taxon>
        <taxon>Acidobacteriota</taxon>
        <taxon>Terriglobia</taxon>
        <taxon>Terriglobales</taxon>
        <taxon>Acidobacteriaceae</taxon>
        <taxon>Granulicella</taxon>
    </lineage>
</organism>
<protein>
    <submittedName>
        <fullName evidence="2">Uncharacterized protein</fullName>
    </submittedName>
</protein>
<dbReference type="RefSeq" id="WP_184252732.1">
    <property type="nucleotide sequence ID" value="NZ_JACHIO010000002.1"/>
</dbReference>
<proteinExistence type="predicted"/>
<evidence type="ECO:0000313" key="3">
    <source>
        <dbReference type="Proteomes" id="UP000584867"/>
    </source>
</evidence>
<keyword evidence="1" id="KW-0732">Signal</keyword>
<sequence length="438" mass="47944">MKKLLRNSLVWSLALAAPSVVLAQNTATKDAVYYPAASALQTETDEYTRYELLSPETASFKIYYEVTATTAGARFFYNPIRKGSVASDESVFDAMGGKPLHFEVVSGAEARKDASMADADLDTEYIKVTLARPVPEHGQGRVIIVKTYKDAKSYYLDGKAIVFKRPLGIQRDQVVLPIGYEVVKLTVPSQILTENDGRIAISFLHAGAGEAPLEVRAVKDAQTGAAALPKTLTNERSWESPFAGETEQDRLSERARQNRDIVYFLQQPETHAFSLYHDYTESRAGVNGYANVVRPGSLASHPSAYILDTGEQLKAEEMSGAAMAASRINTGETVAADAQVVVIPFAAVQTGQTLRLRIAETYTAPASYRINGDELVFDRSLDRPRNAVVLPSGWYCTGSAVPATVSQLPDGRVRLDYWDDRPEPVDVLLKAKRRVGAE</sequence>
<dbReference type="EMBL" id="JACHIO010000002">
    <property type="protein sequence ID" value="MBB5062239.1"/>
    <property type="molecule type" value="Genomic_DNA"/>
</dbReference>
<feature type="signal peptide" evidence="1">
    <location>
        <begin position="1"/>
        <end position="23"/>
    </location>
</feature>
<dbReference type="AlphaFoldDB" id="A0A7W8E879"/>
<evidence type="ECO:0000313" key="2">
    <source>
        <dbReference type="EMBL" id="MBB5062239.1"/>
    </source>
</evidence>
<name>A0A7W8E879_9BACT</name>
<gene>
    <name evidence="2" type="ORF">HDF15_000566</name>
</gene>
<feature type="chain" id="PRO_5031004733" evidence="1">
    <location>
        <begin position="24"/>
        <end position="438"/>
    </location>
</feature>
<accession>A0A7W8E879</accession>
<comment type="caution">
    <text evidence="2">The sequence shown here is derived from an EMBL/GenBank/DDBJ whole genome shotgun (WGS) entry which is preliminary data.</text>
</comment>